<evidence type="ECO:0000256" key="4">
    <source>
        <dbReference type="HAMAP-Rule" id="MF_01281"/>
    </source>
</evidence>
<feature type="binding site" evidence="4">
    <location>
        <position position="71"/>
    </location>
    <ligand>
        <name>Zn(2+)</name>
        <dbReference type="ChEBI" id="CHEBI:29105"/>
    </ligand>
</feature>
<dbReference type="InterPro" id="IPR050287">
    <property type="entry name" value="MTA/SAH_deaminase"/>
</dbReference>
<dbReference type="EMBL" id="QUMS01000001">
    <property type="protein sequence ID" value="REG10667.1"/>
    <property type="molecule type" value="Genomic_DNA"/>
</dbReference>
<dbReference type="InterPro" id="IPR032466">
    <property type="entry name" value="Metal_Hydrolase"/>
</dbReference>
<dbReference type="InterPro" id="IPR023512">
    <property type="entry name" value="Deaminase_MtaD/DadD"/>
</dbReference>
<dbReference type="EC" id="3.5.4.28" evidence="4"/>
<dbReference type="GO" id="GO:0090614">
    <property type="term" value="F:5'-methylthioadenosine deaminase activity"/>
    <property type="evidence" value="ECO:0007669"/>
    <property type="project" value="UniProtKB-UniRule"/>
</dbReference>
<dbReference type="HAMAP" id="MF_01281">
    <property type="entry name" value="MTA_SAH_deamin"/>
    <property type="match status" value="1"/>
</dbReference>
<dbReference type="AlphaFoldDB" id="A0A347ZTW9"/>
<feature type="binding site" evidence="4">
    <location>
        <position position="306"/>
    </location>
    <ligand>
        <name>substrate</name>
    </ligand>
</feature>
<reference evidence="6 7" key="1">
    <citation type="submission" date="2018-08" db="EMBL/GenBank/DDBJ databases">
        <title>Genomic Encyclopedia of Type Strains, Phase IV (KMG-IV): sequencing the most valuable type-strain genomes for metagenomic binning, comparative biology and taxonomic classification.</title>
        <authorList>
            <person name="Goeker M."/>
        </authorList>
    </citation>
    <scope>NUCLEOTIDE SEQUENCE [LARGE SCALE GENOMIC DNA]</scope>
    <source>
        <strain evidence="6 7">DSM 23923</strain>
    </source>
</reference>
<comment type="catalytic activity">
    <reaction evidence="4">
        <text>S-adenosyl-L-homocysteine + H2O + H(+) = S-inosyl-L-homocysteine + NH4(+)</text>
        <dbReference type="Rhea" id="RHEA:20716"/>
        <dbReference type="ChEBI" id="CHEBI:15377"/>
        <dbReference type="ChEBI" id="CHEBI:15378"/>
        <dbReference type="ChEBI" id="CHEBI:28938"/>
        <dbReference type="ChEBI" id="CHEBI:57856"/>
        <dbReference type="ChEBI" id="CHEBI:57985"/>
        <dbReference type="EC" id="3.5.4.28"/>
    </reaction>
</comment>
<feature type="binding site" evidence="4">
    <location>
        <position position="218"/>
    </location>
    <ligand>
        <name>Zn(2+)</name>
        <dbReference type="ChEBI" id="CHEBI:29105"/>
    </ligand>
</feature>
<dbReference type="FunFam" id="3.20.20.140:FF:000014">
    <property type="entry name" value="5-methylthioadenosine/S-adenosylhomocysteine deaminase"/>
    <property type="match status" value="1"/>
</dbReference>
<evidence type="ECO:0000313" key="7">
    <source>
        <dbReference type="Proteomes" id="UP000256388"/>
    </source>
</evidence>
<organism evidence="6 7">
    <name type="scientific">Pelolinea submarina</name>
    <dbReference type="NCBI Taxonomy" id="913107"/>
    <lineage>
        <taxon>Bacteria</taxon>
        <taxon>Bacillati</taxon>
        <taxon>Chloroflexota</taxon>
        <taxon>Anaerolineae</taxon>
        <taxon>Anaerolineales</taxon>
        <taxon>Anaerolineaceae</taxon>
        <taxon>Pelolinea</taxon>
    </lineage>
</organism>
<dbReference type="RefSeq" id="WP_116223834.1">
    <property type="nucleotide sequence ID" value="NZ_AP018437.1"/>
</dbReference>
<dbReference type="InterPro" id="IPR023577">
    <property type="entry name" value="CYTH_domain"/>
</dbReference>
<accession>A0A347ZTW9</accession>
<dbReference type="PANTHER" id="PTHR43794:SF11">
    <property type="entry name" value="AMIDOHYDROLASE-RELATED DOMAIN-CONTAINING PROTEIN"/>
    <property type="match status" value="1"/>
</dbReference>
<evidence type="ECO:0000256" key="3">
    <source>
        <dbReference type="ARBA" id="ARBA00022833"/>
    </source>
</evidence>
<dbReference type="EC" id="3.5.4.31" evidence="4"/>
<comment type="caution">
    <text evidence="4">Lacks conserved residue(s) required for the propagation of feature annotation.</text>
</comment>
<comment type="similarity">
    <text evidence="4">Belongs to the metallo-dependent hydrolases superfamily. MTA/SAH deaminase family.</text>
</comment>
<evidence type="ECO:0000259" key="5">
    <source>
        <dbReference type="PROSITE" id="PS51707"/>
    </source>
</evidence>
<protein>
    <recommendedName>
        <fullName evidence="4">5-methylthioadenosine/S-adenosylhomocysteine deaminase</fullName>
        <shortName evidence="4">MTA/SAH deaminase</shortName>
        <ecNumber evidence="4">3.5.4.28</ecNumber>
        <ecNumber evidence="4">3.5.4.31</ecNumber>
    </recommendedName>
</protein>
<sequence>MQKVDLILKNAIVLTMDKDLHQYTPGALAVKGDSIAAVGFEKDILAAYGAEEVKDCGGQVLMPGLINTHTHIPMTMLRGLADDLRLDVWLLGYMMPVEREFVSPEFVALGTKIGVAESIRTGITCMNDMYYFEDTIAHTIADIGLRAVCSQSVMKFPTPDARSYEEALEKMRHFAEEFKDHPLIIPSVAPHAPYTCPPEILKACTELALEYDIPLHIHIAETKEEVENMRKENGMPVVPYTKKQGVFEAKTIAAHCVHIDDGEIRTLQHAKVGVAHNPSSNMKLASGIAPVKSMLDLGLKVGIGTDGTASNNDLDFFEEMRLATFLAKGSSGDPTAVPAVQTLVMATRMGAEAMHVDHLTGSLEVGKRADLILFNLATIHNSPAFRHDENGVYSQIVYAGKATDVTDMLVNGKWIMIDHVIPGIDEEALIKESQVVAAKIDKFIVKREKSILSKLIAIGGASQEESFEVQTKVAIEDPSPILENLNSGTLNIIRSRHYHEYDTYLYFEDKDEGRLRFREDHFIEKNGSISQVRSRLTLIGATREHHFPQEVMLSRSRFIAPADQSLRFYREYFKPVSETEVEKDRLRYLVEYKGEEFFINVDEIKKPALGFFLEVKARTWSEKDAEEKSLLIADLIQLLGAAQGKKIVKDYIEIVEAH</sequence>
<dbReference type="CDD" id="cd01298">
    <property type="entry name" value="ATZ_TRZ_like"/>
    <property type="match status" value="1"/>
</dbReference>
<dbReference type="GO" id="GO:0046872">
    <property type="term" value="F:metal ion binding"/>
    <property type="evidence" value="ECO:0007669"/>
    <property type="project" value="UniProtKB-KW"/>
</dbReference>
<comment type="function">
    <text evidence="4">Catalyzes the deamination of 5-methylthioadenosine and S-adenosyl-L-homocysteine into 5-methylthioinosine and S-inosyl-L-homocysteine, respectively. Is also able to deaminate adenosine.</text>
</comment>
<comment type="caution">
    <text evidence="6">The sequence shown here is derived from an EMBL/GenBank/DDBJ whole genome shotgun (WGS) entry which is preliminary data.</text>
</comment>
<feature type="binding site" evidence="4">
    <location>
        <position position="221"/>
    </location>
    <ligand>
        <name>substrate</name>
    </ligand>
</feature>
<gene>
    <name evidence="4" type="primary">mtaD</name>
    <name evidence="6" type="ORF">DFR64_0526</name>
</gene>
<keyword evidence="2 4" id="KW-0378">Hydrolase</keyword>
<proteinExistence type="inferred from homology"/>
<evidence type="ECO:0000256" key="1">
    <source>
        <dbReference type="ARBA" id="ARBA00022723"/>
    </source>
</evidence>
<dbReference type="Gene3D" id="3.20.20.140">
    <property type="entry name" value="Metal-dependent hydrolases"/>
    <property type="match status" value="1"/>
</dbReference>
<dbReference type="SUPFAM" id="SSF51338">
    <property type="entry name" value="Composite domain of metallo-dependent hydrolases"/>
    <property type="match status" value="1"/>
</dbReference>
<feature type="binding site" evidence="4">
    <location>
        <position position="98"/>
    </location>
    <ligand>
        <name>substrate</name>
    </ligand>
</feature>
<evidence type="ECO:0000256" key="2">
    <source>
        <dbReference type="ARBA" id="ARBA00022801"/>
    </source>
</evidence>
<feature type="binding site" evidence="4">
    <location>
        <position position="191"/>
    </location>
    <ligand>
        <name>substrate</name>
    </ligand>
</feature>
<dbReference type="OrthoDB" id="9807210at2"/>
<dbReference type="PANTHER" id="PTHR43794">
    <property type="entry name" value="AMINOHYDROLASE SSNA-RELATED"/>
    <property type="match status" value="1"/>
</dbReference>
<feature type="binding site" evidence="4">
    <location>
        <position position="306"/>
    </location>
    <ligand>
        <name>Zn(2+)</name>
        <dbReference type="ChEBI" id="CHEBI:29105"/>
    </ligand>
</feature>
<comment type="catalytic activity">
    <reaction evidence="4">
        <text>S-methyl-5'-thioadenosine + H2O + H(+) = S-methyl-5'-thioinosine + NH4(+)</text>
        <dbReference type="Rhea" id="RHEA:25025"/>
        <dbReference type="ChEBI" id="CHEBI:15377"/>
        <dbReference type="ChEBI" id="CHEBI:15378"/>
        <dbReference type="ChEBI" id="CHEBI:17509"/>
        <dbReference type="ChEBI" id="CHEBI:28938"/>
        <dbReference type="ChEBI" id="CHEBI:48595"/>
        <dbReference type="EC" id="3.5.4.31"/>
    </reaction>
</comment>
<dbReference type="Proteomes" id="UP000256388">
    <property type="component" value="Unassembled WGS sequence"/>
</dbReference>
<keyword evidence="7" id="KW-1185">Reference proteome</keyword>
<name>A0A347ZTW9_9CHLR</name>
<dbReference type="Gene3D" id="2.40.320.10">
    <property type="entry name" value="Hypothetical Protein Pfu-838710-001"/>
    <property type="match status" value="1"/>
</dbReference>
<dbReference type="GO" id="GO:0050270">
    <property type="term" value="F:S-adenosylhomocysteine deaminase activity"/>
    <property type="evidence" value="ECO:0007669"/>
    <property type="project" value="UniProtKB-UniRule"/>
</dbReference>
<comment type="cofactor">
    <cofactor evidence="4">
        <name>Zn(2+)</name>
        <dbReference type="ChEBI" id="CHEBI:29105"/>
    </cofactor>
    <text evidence="4">Binds 1 zinc ion per subunit.</text>
</comment>
<dbReference type="SUPFAM" id="SSF51556">
    <property type="entry name" value="Metallo-dependent hydrolases"/>
    <property type="match status" value="1"/>
</dbReference>
<dbReference type="InterPro" id="IPR011059">
    <property type="entry name" value="Metal-dep_hydrolase_composite"/>
</dbReference>
<keyword evidence="1 4" id="KW-0479">Metal-binding</keyword>
<evidence type="ECO:0000313" key="6">
    <source>
        <dbReference type="EMBL" id="REG10667.1"/>
    </source>
</evidence>
<feature type="domain" description="CYTH" evidence="5">
    <location>
        <begin position="466"/>
        <end position="657"/>
    </location>
</feature>
<dbReference type="Gene3D" id="2.30.40.10">
    <property type="entry name" value="Urease, subunit C, domain 1"/>
    <property type="match status" value="1"/>
</dbReference>
<feature type="binding site" evidence="4">
    <location>
        <position position="69"/>
    </location>
    <ligand>
        <name>Zn(2+)</name>
        <dbReference type="ChEBI" id="CHEBI:29105"/>
    </ligand>
</feature>
<dbReference type="PROSITE" id="PS51707">
    <property type="entry name" value="CYTH"/>
    <property type="match status" value="1"/>
</dbReference>
<dbReference type="InterPro" id="IPR006680">
    <property type="entry name" value="Amidohydro-rel"/>
</dbReference>
<keyword evidence="3 4" id="KW-0862">Zinc</keyword>
<dbReference type="Pfam" id="PF01979">
    <property type="entry name" value="Amidohydro_1"/>
    <property type="match status" value="1"/>
</dbReference>